<gene>
    <name evidence="3" type="ORF">ECRASSUSDP1_LOCUS13941</name>
</gene>
<dbReference type="Proteomes" id="UP001295684">
    <property type="component" value="Unassembled WGS sequence"/>
</dbReference>
<keyword evidence="1" id="KW-1133">Transmembrane helix</keyword>
<feature type="transmembrane region" description="Helical" evidence="1">
    <location>
        <begin position="125"/>
        <end position="143"/>
    </location>
</feature>
<feature type="transmembrane region" description="Helical" evidence="1">
    <location>
        <begin position="99"/>
        <end position="119"/>
    </location>
</feature>
<organism evidence="3 4">
    <name type="scientific">Euplotes crassus</name>
    <dbReference type="NCBI Taxonomy" id="5936"/>
    <lineage>
        <taxon>Eukaryota</taxon>
        <taxon>Sar</taxon>
        <taxon>Alveolata</taxon>
        <taxon>Ciliophora</taxon>
        <taxon>Intramacronucleata</taxon>
        <taxon>Spirotrichea</taxon>
        <taxon>Hypotrichia</taxon>
        <taxon>Euplotida</taxon>
        <taxon>Euplotidae</taxon>
        <taxon>Moneuplotes</taxon>
    </lineage>
</organism>
<dbReference type="EMBL" id="CAMPGE010013902">
    <property type="protein sequence ID" value="CAI2372610.1"/>
    <property type="molecule type" value="Genomic_DNA"/>
</dbReference>
<evidence type="ECO:0000313" key="3">
    <source>
        <dbReference type="EMBL" id="CAI2372610.1"/>
    </source>
</evidence>
<dbReference type="SUPFAM" id="SSF103481">
    <property type="entry name" value="Multidrug resistance efflux transporter EmrE"/>
    <property type="match status" value="2"/>
</dbReference>
<sequence>MKHVPLSLSILIVSINPLFVGIFAFFILKESLTKLNMIGACGAFVGVYLLTLHKSGGSKDIQYYFMGICLVSISCCCQTGINILLRIINKELHYTMSPFWFSMTTIFISGSLLCMHPSVFSFEHYTYSEISLFLLSGVFNYGGQVFKSLAFKYADASLLSPLQYFNVLYLFLSDIVIFKSAFTAMDSFGGLIILVSLLSPIFQAICSKNSNQ</sequence>
<reference evidence="3" key="1">
    <citation type="submission" date="2023-07" db="EMBL/GenBank/DDBJ databases">
        <authorList>
            <consortium name="AG Swart"/>
            <person name="Singh M."/>
            <person name="Singh A."/>
            <person name="Seah K."/>
            <person name="Emmerich C."/>
        </authorList>
    </citation>
    <scope>NUCLEOTIDE SEQUENCE</scope>
    <source>
        <strain evidence="3">DP1</strain>
    </source>
</reference>
<dbReference type="InterPro" id="IPR037185">
    <property type="entry name" value="EmrE-like"/>
</dbReference>
<dbReference type="Pfam" id="PF00892">
    <property type="entry name" value="EamA"/>
    <property type="match status" value="1"/>
</dbReference>
<feature type="domain" description="EamA" evidence="2">
    <location>
        <begin position="1"/>
        <end position="51"/>
    </location>
</feature>
<protein>
    <recommendedName>
        <fullName evidence="2">EamA domain-containing protein</fullName>
    </recommendedName>
</protein>
<feature type="transmembrane region" description="Helical" evidence="1">
    <location>
        <begin position="164"/>
        <end position="182"/>
    </location>
</feature>
<keyword evidence="1" id="KW-0472">Membrane</keyword>
<feature type="transmembrane region" description="Helical" evidence="1">
    <location>
        <begin position="188"/>
        <end position="206"/>
    </location>
</feature>
<feature type="transmembrane region" description="Helical" evidence="1">
    <location>
        <begin position="35"/>
        <end position="51"/>
    </location>
</feature>
<keyword evidence="1" id="KW-0812">Transmembrane</keyword>
<dbReference type="InterPro" id="IPR000620">
    <property type="entry name" value="EamA_dom"/>
</dbReference>
<dbReference type="GO" id="GO:0016020">
    <property type="term" value="C:membrane"/>
    <property type="evidence" value="ECO:0007669"/>
    <property type="project" value="InterPro"/>
</dbReference>
<dbReference type="PANTHER" id="PTHR22911">
    <property type="entry name" value="ACYL-MALONYL CONDENSING ENZYME-RELATED"/>
    <property type="match status" value="1"/>
</dbReference>
<dbReference type="AlphaFoldDB" id="A0AAD1XH71"/>
<keyword evidence="4" id="KW-1185">Reference proteome</keyword>
<evidence type="ECO:0000313" key="4">
    <source>
        <dbReference type="Proteomes" id="UP001295684"/>
    </source>
</evidence>
<evidence type="ECO:0000256" key="1">
    <source>
        <dbReference type="SAM" id="Phobius"/>
    </source>
</evidence>
<proteinExistence type="predicted"/>
<feature type="transmembrane region" description="Helical" evidence="1">
    <location>
        <begin position="63"/>
        <end position="87"/>
    </location>
</feature>
<dbReference type="Gene3D" id="1.10.3730.20">
    <property type="match status" value="1"/>
</dbReference>
<feature type="transmembrane region" description="Helical" evidence="1">
    <location>
        <begin position="6"/>
        <end position="28"/>
    </location>
</feature>
<comment type="caution">
    <text evidence="3">The sequence shown here is derived from an EMBL/GenBank/DDBJ whole genome shotgun (WGS) entry which is preliminary data.</text>
</comment>
<name>A0AAD1XH71_EUPCR</name>
<evidence type="ECO:0000259" key="2">
    <source>
        <dbReference type="Pfam" id="PF00892"/>
    </source>
</evidence>
<accession>A0AAD1XH71</accession>